<keyword evidence="2" id="KW-1133">Transmembrane helix</keyword>
<dbReference type="Proteomes" id="UP000316747">
    <property type="component" value="Unassembled WGS sequence"/>
</dbReference>
<sequence length="419" mass="43615">MSSNGDTVPVPTTPTTTASPPGTPVHPTAEPVSPRRRWLSILSALMIVIGCVLVPVTATSFWVRDTVTNTDSYLSVVGPLASDPEVQAAVEVQLTDRIMTELSKLDIMGSLTDALVEKGTPPQLAQALSLLQSPIQDRTEALVRRIVDQVVTSEAFANVWTGANQVAHTQLIRLLEGETAVLTQQNSGELVVDLSALSAKVKVALEDAGVPGASKLPEVGGTIVVGDGQRLSQAKTTYQLIKGLPWVLLVVNLGLLIGGVLLASRRWRATMLTLGGVLVAALLTLVAVRVGSDYAISGLNPANRGAAGSVVTAVTDRLRDILRIIGWLALAAVIVTAVTGSGPRATGLRRSVGGTASRAWGAAVAWHHTPLVAGAVALVAVIVLLAVDLPVWLAITLVVVTVVAGVLTWRSIRPAEVAA</sequence>
<feature type="transmembrane region" description="Helical" evidence="2">
    <location>
        <begin position="363"/>
        <end position="385"/>
    </location>
</feature>
<keyword evidence="2" id="KW-0472">Membrane</keyword>
<feature type="transmembrane region" description="Helical" evidence="2">
    <location>
        <begin position="243"/>
        <end position="264"/>
    </location>
</feature>
<keyword evidence="2" id="KW-0812">Transmembrane</keyword>
<feature type="transmembrane region" description="Helical" evidence="2">
    <location>
        <begin position="38"/>
        <end position="63"/>
    </location>
</feature>
<gene>
    <name evidence="4" type="ORF">FBY41_1591</name>
    <name evidence="3" type="ORF">FBY41_4392</name>
</gene>
<dbReference type="EMBL" id="VFPM01000001">
    <property type="protein sequence ID" value="TQM65205.1"/>
    <property type="molecule type" value="Genomic_DNA"/>
</dbReference>
<comment type="caution">
    <text evidence="3">The sequence shown here is derived from an EMBL/GenBank/DDBJ whole genome shotgun (WGS) entry which is preliminary data.</text>
</comment>
<evidence type="ECO:0000313" key="3">
    <source>
        <dbReference type="EMBL" id="TQM55069.1"/>
    </source>
</evidence>
<feature type="region of interest" description="Disordered" evidence="1">
    <location>
        <begin position="1"/>
        <end position="32"/>
    </location>
</feature>
<dbReference type="OrthoDB" id="4350291at2"/>
<feature type="transmembrane region" description="Helical" evidence="2">
    <location>
        <begin position="391"/>
        <end position="409"/>
    </location>
</feature>
<organism evidence="3 5">
    <name type="scientific">Humibacillus xanthopallidus</name>
    <dbReference type="NCBI Taxonomy" id="412689"/>
    <lineage>
        <taxon>Bacteria</taxon>
        <taxon>Bacillati</taxon>
        <taxon>Actinomycetota</taxon>
        <taxon>Actinomycetes</taxon>
        <taxon>Micrococcales</taxon>
        <taxon>Intrasporangiaceae</taxon>
        <taxon>Humibacillus</taxon>
    </lineage>
</organism>
<evidence type="ECO:0000313" key="5">
    <source>
        <dbReference type="Proteomes" id="UP000316747"/>
    </source>
</evidence>
<dbReference type="AlphaFoldDB" id="A0A543H9Y5"/>
<evidence type="ECO:0000313" key="4">
    <source>
        <dbReference type="EMBL" id="TQM65205.1"/>
    </source>
</evidence>
<evidence type="ECO:0000256" key="2">
    <source>
        <dbReference type="SAM" id="Phobius"/>
    </source>
</evidence>
<dbReference type="RefSeq" id="WP_141842925.1">
    <property type="nucleotide sequence ID" value="NZ_VFPM01000001.1"/>
</dbReference>
<keyword evidence="5" id="KW-1185">Reference proteome</keyword>
<feature type="transmembrane region" description="Helical" evidence="2">
    <location>
        <begin position="324"/>
        <end position="342"/>
    </location>
</feature>
<name>A0A543H9Y5_9MICO</name>
<evidence type="ECO:0000256" key="1">
    <source>
        <dbReference type="SAM" id="MobiDB-lite"/>
    </source>
</evidence>
<feature type="compositionally biased region" description="Low complexity" evidence="1">
    <location>
        <begin position="7"/>
        <end position="20"/>
    </location>
</feature>
<proteinExistence type="predicted"/>
<reference evidence="3 5" key="1">
    <citation type="submission" date="2019-06" db="EMBL/GenBank/DDBJ databases">
        <title>Genome sequencing of plant associated microbes to promote plant fitness in Sorghum bicolor and Oryza sativa.</title>
        <authorList>
            <person name="Coleman-Derr D."/>
        </authorList>
    </citation>
    <scope>NUCLEOTIDE SEQUENCE [LARGE SCALE GENOMIC DNA]</scope>
    <source>
        <strain evidence="3 5">KV-663</strain>
    </source>
</reference>
<feature type="transmembrane region" description="Helical" evidence="2">
    <location>
        <begin position="271"/>
        <end position="291"/>
    </location>
</feature>
<accession>A0A543H9Y5</accession>
<evidence type="ECO:0008006" key="6">
    <source>
        <dbReference type="Google" id="ProtNLM"/>
    </source>
</evidence>
<protein>
    <recommendedName>
        <fullName evidence="6">Integral membrane protein</fullName>
    </recommendedName>
</protein>
<dbReference type="EMBL" id="VFPM01000005">
    <property type="protein sequence ID" value="TQM55069.1"/>
    <property type="molecule type" value="Genomic_DNA"/>
</dbReference>